<dbReference type="InParanoid" id="A0A7F5RE35"/>
<keyword evidence="3" id="KW-0808">Transferase</keyword>
<keyword evidence="4" id="KW-1133">Transmembrane helix</keyword>
<evidence type="ECO:0000256" key="3">
    <source>
        <dbReference type="ARBA" id="ARBA00022679"/>
    </source>
</evidence>
<dbReference type="GO" id="GO:0008194">
    <property type="term" value="F:UDP-glycosyltransferase activity"/>
    <property type="evidence" value="ECO:0007669"/>
    <property type="project" value="InterPro"/>
</dbReference>
<dbReference type="Gene3D" id="3.40.50.2000">
    <property type="entry name" value="Glycogen Phosphorylase B"/>
    <property type="match status" value="1"/>
</dbReference>
<organism evidence="6 7">
    <name type="scientific">Agrilus planipennis</name>
    <name type="common">Emerald ash borer</name>
    <name type="synonym">Agrilus marcopoli</name>
    <dbReference type="NCBI Taxonomy" id="224129"/>
    <lineage>
        <taxon>Eukaryota</taxon>
        <taxon>Metazoa</taxon>
        <taxon>Ecdysozoa</taxon>
        <taxon>Arthropoda</taxon>
        <taxon>Hexapoda</taxon>
        <taxon>Insecta</taxon>
        <taxon>Pterygota</taxon>
        <taxon>Neoptera</taxon>
        <taxon>Endopterygota</taxon>
        <taxon>Coleoptera</taxon>
        <taxon>Polyphaga</taxon>
        <taxon>Elateriformia</taxon>
        <taxon>Buprestoidea</taxon>
        <taxon>Buprestidae</taxon>
        <taxon>Agrilinae</taxon>
        <taxon>Agrilus</taxon>
    </lineage>
</organism>
<dbReference type="GeneID" id="108744101"/>
<feature type="signal peptide" evidence="5">
    <location>
        <begin position="1"/>
        <end position="16"/>
    </location>
</feature>
<dbReference type="Pfam" id="PF00201">
    <property type="entry name" value="UDPGT"/>
    <property type="match status" value="1"/>
</dbReference>
<evidence type="ECO:0000313" key="6">
    <source>
        <dbReference type="Proteomes" id="UP000192223"/>
    </source>
</evidence>
<proteinExistence type="inferred from homology"/>
<dbReference type="InterPro" id="IPR002213">
    <property type="entry name" value="UDP_glucos_trans"/>
</dbReference>
<dbReference type="PANTHER" id="PTHR48043">
    <property type="entry name" value="EG:EG0003.4 PROTEIN-RELATED"/>
    <property type="match status" value="1"/>
</dbReference>
<dbReference type="FunFam" id="3.40.50.2000:FF:000050">
    <property type="entry name" value="UDP-glucuronosyltransferase"/>
    <property type="match status" value="1"/>
</dbReference>
<accession>A0A7F5RE35</accession>
<dbReference type="Proteomes" id="UP000192223">
    <property type="component" value="Unplaced"/>
</dbReference>
<feature type="chain" id="PRO_5029003189" evidence="5">
    <location>
        <begin position="17"/>
        <end position="731"/>
    </location>
</feature>
<keyword evidence="4" id="KW-0472">Membrane</keyword>
<dbReference type="InterPro" id="IPR050271">
    <property type="entry name" value="UDP-glycosyltransferase"/>
</dbReference>
<dbReference type="KEGG" id="apln:108744101"/>
<gene>
    <name evidence="7" type="primary">LOC108744101</name>
</gene>
<keyword evidence="4" id="KW-0812">Transmembrane</keyword>
<evidence type="ECO:0000256" key="4">
    <source>
        <dbReference type="SAM" id="Phobius"/>
    </source>
</evidence>
<evidence type="ECO:0000256" key="5">
    <source>
        <dbReference type="SAM" id="SignalP"/>
    </source>
</evidence>
<dbReference type="RefSeq" id="XP_025834232.1">
    <property type="nucleotide sequence ID" value="XM_025978447.1"/>
</dbReference>
<sequence length="731" mass="84086">MNIPILLLVFLKFASCANILAHFITPSMSHQSVYRNIWKELSLRGHKITVITPYPLKDPLLVNLTEIDVNFSYEIIKEAINSKKLSQEQKIDAERLLNEIIPPVLDCQLEEPRVKEIYNGENNETYDLVLVEMIYPVVYPLAQKYRCPYVGIASFSGAKVFEIALGNPAHPVAYPDVLLEYSAVETFFQRLHSTFFDIRTYLRLARVTTLRTLLVVINIRNPHTRQLNVKNAFLIGELQEEIYMKQPLGVSKQSDLILASRNRSTIFVSVNLTGDKKIYLLIYDEKVLLQITRKLGQQCRMKDLGQPNFFLDIKIERDATALRNSNCNGINTPVKPKSPSETNSESIIEIRPYRELVGCRYLIRSTRPDLSAAINFYSRFQSNAAEAQWTGFKRILQYLQATRDCCLYYPKDNPEPLALGQLEDQEAANSPTLLYGGREMGFHFTKPVTIYEDKQACIHLIKRWDHRRLKHVDVKYNFTRDLHAKGEIEDLKKELDDAIQGVIYFSLGSNVKSVNLTSRLKGVIASALSELPYKVLWKWESDHFPGKPNNVVIRQWLPQEGVLAHPNVKLFITQGGLQSMEEALFYKVPLLGMPFFGDQPSNINKMVQMGIGLEINRNTVTKEEMKLKILELINTDKYRQKIAELSDIAFDQPMTGVEKAVWWIEYVIRHKGARHLRNPLLDMPLYQYLFLDIIALVLSVLAFAIFVIVFAIKYLLKFIKSWQNSTKIKSS</sequence>
<keyword evidence="6" id="KW-1185">Reference proteome</keyword>
<dbReference type="CDD" id="cd03784">
    <property type="entry name" value="GT1_Gtf-like"/>
    <property type="match status" value="1"/>
</dbReference>
<comment type="similarity">
    <text evidence="1">Belongs to the UDP-glycosyltransferase family.</text>
</comment>
<feature type="transmembrane region" description="Helical" evidence="4">
    <location>
        <begin position="685"/>
        <end position="712"/>
    </location>
</feature>
<keyword evidence="2" id="KW-0328">Glycosyltransferase</keyword>
<dbReference type="PROSITE" id="PS00375">
    <property type="entry name" value="UDPGT"/>
    <property type="match status" value="1"/>
</dbReference>
<evidence type="ECO:0000313" key="7">
    <source>
        <dbReference type="RefSeq" id="XP_025834232.1"/>
    </source>
</evidence>
<protein>
    <submittedName>
        <fullName evidence="7">Uncharacterized protein LOC108744101</fullName>
    </submittedName>
</protein>
<dbReference type="PANTHER" id="PTHR48043:SF159">
    <property type="entry name" value="EG:EG0003.4 PROTEIN-RELATED"/>
    <property type="match status" value="1"/>
</dbReference>
<dbReference type="SUPFAM" id="SSF53756">
    <property type="entry name" value="UDP-Glycosyltransferase/glycogen phosphorylase"/>
    <property type="match status" value="2"/>
</dbReference>
<name>A0A7F5RE35_AGRPL</name>
<dbReference type="OrthoDB" id="5835829at2759"/>
<keyword evidence="5" id="KW-0732">Signal</keyword>
<reference evidence="7" key="1">
    <citation type="submission" date="2025-08" db="UniProtKB">
        <authorList>
            <consortium name="RefSeq"/>
        </authorList>
    </citation>
    <scope>IDENTIFICATION</scope>
    <source>
        <tissue evidence="7">Entire body</tissue>
    </source>
</reference>
<evidence type="ECO:0000256" key="2">
    <source>
        <dbReference type="ARBA" id="ARBA00022676"/>
    </source>
</evidence>
<evidence type="ECO:0000256" key="1">
    <source>
        <dbReference type="ARBA" id="ARBA00009995"/>
    </source>
</evidence>
<dbReference type="InterPro" id="IPR035595">
    <property type="entry name" value="UDP_glycos_trans_CS"/>
</dbReference>
<dbReference type="AlphaFoldDB" id="A0A7F5RE35"/>